<dbReference type="Proteomes" id="UP000005938">
    <property type="component" value="Unassembled WGS sequence"/>
</dbReference>
<name>I0WK37_9FLAO</name>
<evidence type="ECO:0000313" key="3">
    <source>
        <dbReference type="EMBL" id="EID76753.1"/>
    </source>
</evidence>
<comment type="caution">
    <text evidence="3">The sequence shown here is derived from an EMBL/GenBank/DDBJ whole genome shotgun (WGS) entry which is preliminary data.</text>
</comment>
<protein>
    <submittedName>
        <fullName evidence="3">Periplasmic protein</fullName>
    </submittedName>
</protein>
<sequence length="243" mass="26999">MKLERHHYAAIISGLILSITVLIAFNIHLGSLGEEEEYFYEVMVEETTPEEKEQERLEEIAQLNQPKTHTAFNEAGKFQNNTDDFKTLEELMESRQNDATLTQEENTDGEGDDEFMSSMSTIAAKRAEKRKTTASNGANISEILAQNSGVNKNSSISYSLVDRYPTKQLPNPIYTCAESGKVVVNIVVNAQGTVIEATINRSSNNLNGCLTDNAIAYALQSRFNQNSAKSTQIGTITYLFQPK</sequence>
<dbReference type="Gene3D" id="3.30.1150.10">
    <property type="match status" value="1"/>
</dbReference>
<proteinExistence type="predicted"/>
<feature type="transmembrane region" description="Helical" evidence="2">
    <location>
        <begin position="7"/>
        <end position="29"/>
    </location>
</feature>
<accession>I0WK37</accession>
<keyword evidence="4" id="KW-1185">Reference proteome</keyword>
<dbReference type="EMBL" id="AJJU01000002">
    <property type="protein sequence ID" value="EID76753.1"/>
    <property type="molecule type" value="Genomic_DNA"/>
</dbReference>
<evidence type="ECO:0000256" key="1">
    <source>
        <dbReference type="SAM" id="MobiDB-lite"/>
    </source>
</evidence>
<evidence type="ECO:0000256" key="2">
    <source>
        <dbReference type="SAM" id="Phobius"/>
    </source>
</evidence>
<reference evidence="3 4" key="1">
    <citation type="journal article" date="2012" name="J. Bacteriol.">
        <title>Genome Sequence of the Halotolerant Bacterium Imtechella halotolerans K1T.</title>
        <authorList>
            <person name="Kumar S."/>
            <person name="Vikram S."/>
            <person name="Subramanian S."/>
            <person name="Raghava G.P."/>
            <person name="Pinnaka A.K."/>
        </authorList>
    </citation>
    <scope>NUCLEOTIDE SEQUENCE [LARGE SCALE GENOMIC DNA]</scope>
    <source>
        <strain evidence="3 4">K1</strain>
    </source>
</reference>
<evidence type="ECO:0000313" key="4">
    <source>
        <dbReference type="Proteomes" id="UP000005938"/>
    </source>
</evidence>
<feature type="region of interest" description="Disordered" evidence="1">
    <location>
        <begin position="96"/>
        <end position="115"/>
    </location>
</feature>
<dbReference type="AlphaFoldDB" id="I0WK37"/>
<keyword evidence="2" id="KW-0812">Transmembrane</keyword>
<dbReference type="SUPFAM" id="SSF74653">
    <property type="entry name" value="TolA/TonB C-terminal domain"/>
    <property type="match status" value="1"/>
</dbReference>
<dbReference type="STRING" id="946077.W5A_01980"/>
<dbReference type="eggNOG" id="COG0810">
    <property type="taxonomic scope" value="Bacteria"/>
</dbReference>
<feature type="compositionally biased region" description="Acidic residues" evidence="1">
    <location>
        <begin position="105"/>
        <end position="115"/>
    </location>
</feature>
<gene>
    <name evidence="3" type="ORF">W5A_01980</name>
</gene>
<organism evidence="3 4">
    <name type="scientific">Imtechella halotolerans K1</name>
    <dbReference type="NCBI Taxonomy" id="946077"/>
    <lineage>
        <taxon>Bacteria</taxon>
        <taxon>Pseudomonadati</taxon>
        <taxon>Bacteroidota</taxon>
        <taxon>Flavobacteriia</taxon>
        <taxon>Flavobacteriales</taxon>
        <taxon>Flavobacteriaceae</taxon>
        <taxon>Imtechella</taxon>
    </lineage>
</organism>
<keyword evidence="2" id="KW-0472">Membrane</keyword>
<keyword evidence="2" id="KW-1133">Transmembrane helix</keyword>